<reference evidence="2 3" key="1">
    <citation type="submission" date="2020-02" db="EMBL/GenBank/DDBJ databases">
        <title>Sequencing the genomes of 1000 actinobacteria strains.</title>
        <authorList>
            <person name="Klenk H.-P."/>
        </authorList>
    </citation>
    <scope>NUCLEOTIDE SEQUENCE [LARGE SCALE GENOMIC DNA]</scope>
    <source>
        <strain evidence="2 3">DSM 27960</strain>
    </source>
</reference>
<dbReference type="GO" id="GO:0016810">
    <property type="term" value="F:hydrolase activity, acting on carbon-nitrogen (but not peptide) bonds"/>
    <property type="evidence" value="ECO:0007669"/>
    <property type="project" value="InterPro"/>
</dbReference>
<organism evidence="2 3">
    <name type="scientific">Lysinibacter cavernae</name>
    <dbReference type="NCBI Taxonomy" id="1640652"/>
    <lineage>
        <taxon>Bacteria</taxon>
        <taxon>Bacillati</taxon>
        <taxon>Actinomycetota</taxon>
        <taxon>Actinomycetes</taxon>
        <taxon>Micrococcales</taxon>
        <taxon>Microbacteriaceae</taxon>
        <taxon>Lysinibacter</taxon>
    </lineage>
</organism>
<dbReference type="SUPFAM" id="SSF51338">
    <property type="entry name" value="Composite domain of metallo-dependent hydrolases"/>
    <property type="match status" value="1"/>
</dbReference>
<dbReference type="InterPro" id="IPR033932">
    <property type="entry name" value="YtcJ-like"/>
</dbReference>
<dbReference type="Proteomes" id="UP000541033">
    <property type="component" value="Unassembled WGS sequence"/>
</dbReference>
<evidence type="ECO:0000259" key="1">
    <source>
        <dbReference type="Pfam" id="PF07969"/>
    </source>
</evidence>
<accession>A0A7X5R1L6</accession>
<proteinExistence type="predicted"/>
<dbReference type="InterPro" id="IPR011059">
    <property type="entry name" value="Metal-dep_hydrolase_composite"/>
</dbReference>
<dbReference type="Pfam" id="PF07969">
    <property type="entry name" value="Amidohydro_3"/>
    <property type="match status" value="1"/>
</dbReference>
<name>A0A7X5R1L6_9MICO</name>
<dbReference type="Gene3D" id="3.20.20.140">
    <property type="entry name" value="Metal-dependent hydrolases"/>
    <property type="match status" value="1"/>
</dbReference>
<dbReference type="PANTHER" id="PTHR22642:SF2">
    <property type="entry name" value="PROTEIN LONG AFTER FAR-RED 3"/>
    <property type="match status" value="1"/>
</dbReference>
<comment type="caution">
    <text evidence="2">The sequence shown here is derived from an EMBL/GenBank/DDBJ whole genome shotgun (WGS) entry which is preliminary data.</text>
</comment>
<evidence type="ECO:0000313" key="2">
    <source>
        <dbReference type="EMBL" id="NIH54015.1"/>
    </source>
</evidence>
<feature type="domain" description="Amidohydrolase 3" evidence="1">
    <location>
        <begin position="57"/>
        <end position="540"/>
    </location>
</feature>
<keyword evidence="3" id="KW-1185">Reference proteome</keyword>
<dbReference type="Gene3D" id="2.30.40.10">
    <property type="entry name" value="Urease, subunit C, domain 1"/>
    <property type="match status" value="1"/>
</dbReference>
<dbReference type="InterPro" id="IPR032466">
    <property type="entry name" value="Metal_Hydrolase"/>
</dbReference>
<dbReference type="AlphaFoldDB" id="A0A7X5R1L6"/>
<dbReference type="EMBL" id="JAAMOX010000001">
    <property type="protein sequence ID" value="NIH54015.1"/>
    <property type="molecule type" value="Genomic_DNA"/>
</dbReference>
<evidence type="ECO:0000313" key="3">
    <source>
        <dbReference type="Proteomes" id="UP000541033"/>
    </source>
</evidence>
<dbReference type="InterPro" id="IPR013108">
    <property type="entry name" value="Amidohydro_3"/>
</dbReference>
<sequence>MFTQTVDTIIAGARVITQDPSSQRNEPQSIAIGSGRILAVGEPEEIAERFATPSVAVHDATGLTVTPGLIDAHLHPIQGVEIVQGIDMGGVTELRVFLEKLREEAARVRRETTEGWVRAWNVDYAAFEGQPYTAATIDDAVDGLPALILLFDVHTAVASTEGLRRAGITGSRVFEDTSEIVVDGQGRPTGELREESAFNLVLHAQPMPTPEEYTGQAREILARLRRSGVTGGVIMDGSPASLDLLDSIDAGVGGLPIRIQSAMIHNPATTIDERAAITAQRDRFGARWRGGLIKLFADGVIDSGTGWLYEPDAEGDGGTGFWADQQGFIDIVKHYTAHGFQIATHAIGDRAIGETISAYVAAGVRAEGRAPHRIEHVECLDDRDLARMAKYGITASLQVLHMQWRLPGGDDAWAARLGQKRASQAWRAGDLMRSGVPLALGSDWPVADLDARHGLAWAVLRRAPGQPDAFVYEPEQRLTPAQALYGYTRAAALAQGDTDLGIIAPGARADLALWAEDPTEVLGDDLSTLPVLATYLDGERLDNVQ</sequence>
<dbReference type="Gene3D" id="3.10.310.70">
    <property type="match status" value="1"/>
</dbReference>
<gene>
    <name evidence="2" type="ORF">FHX76_001883</name>
</gene>
<dbReference type="RefSeq" id="WP_167150089.1">
    <property type="nucleotide sequence ID" value="NZ_JAAMOX010000001.1"/>
</dbReference>
<dbReference type="SUPFAM" id="SSF51556">
    <property type="entry name" value="Metallo-dependent hydrolases"/>
    <property type="match status" value="1"/>
</dbReference>
<dbReference type="CDD" id="cd01300">
    <property type="entry name" value="YtcJ_like"/>
    <property type="match status" value="1"/>
</dbReference>
<dbReference type="PANTHER" id="PTHR22642">
    <property type="entry name" value="IMIDAZOLONEPROPIONASE"/>
    <property type="match status" value="1"/>
</dbReference>
<protein>
    <recommendedName>
        <fullName evidence="1">Amidohydrolase 3 domain-containing protein</fullName>
    </recommendedName>
</protein>